<dbReference type="InterPro" id="IPR043502">
    <property type="entry name" value="DNA/RNA_pol_sf"/>
</dbReference>
<evidence type="ECO:0000313" key="2">
    <source>
        <dbReference type="RefSeq" id="XP_016513175.1"/>
    </source>
</evidence>
<dbReference type="OrthoDB" id="407598at2759"/>
<sequence>MNYGKIVGFPQDTEARKLKIRAERESSSRARSVGHSGRLVQGRGPSRLSQSYAQSSASAPPSVHSYQQSSATSSVLPPSPAGHGVFRGGACGRGGPSQVYALSGRQSVEASPNVVTVTWVYRNCVVTVCVRVTTADLVELGRVDFDVIMGMDWIYSCFAQLDCRTRVMRLEFPNEPVIEWKGNSVVPKDRFISYLKASKMIKKGCIYHLVRVADTTSKLSVPESMPVVNEFLEVFLDELPGIPPDREIDFGIDVLLDTQPISIPPYRMAPSELRELKEQLKDLLGKGFVRLSVSPWGAPVLFVKKKDSEGIQVDPQKIIAVKHWPRPMTPTEILSFLRLTGYYRRFVEGFSTLASPLTKLTQKAVKFQWVHMDVLSNRKSLQYLFKQKELNLRQRRWLELLKDYDMNILYYSGKANVVTNALSQKSMDEGNVMVHNKAEFLLVAKIKEKQFINLELAQMKEAILNNKTSTFSLGSDGVLRY</sequence>
<dbReference type="SUPFAM" id="SSF56672">
    <property type="entry name" value="DNA/RNA polymerases"/>
    <property type="match status" value="1"/>
</dbReference>
<dbReference type="PANTHER" id="PTHR15503:SF45">
    <property type="entry name" value="RNA-DIRECTED DNA POLYMERASE HOMOLOG"/>
    <property type="match status" value="1"/>
</dbReference>
<dbReference type="PANTHER" id="PTHR15503">
    <property type="entry name" value="LDOC1 RELATED"/>
    <property type="match status" value="1"/>
</dbReference>
<reference evidence="2" key="1">
    <citation type="submission" date="2025-08" db="UniProtKB">
        <authorList>
            <consortium name="RefSeq"/>
        </authorList>
    </citation>
    <scope>IDENTIFICATION</scope>
</reference>
<dbReference type="InterPro" id="IPR032567">
    <property type="entry name" value="RTL1-rel"/>
</dbReference>
<accession>A0A1S4DIF0</accession>
<feature type="region of interest" description="Disordered" evidence="1">
    <location>
        <begin position="21"/>
        <end position="79"/>
    </location>
</feature>
<evidence type="ECO:0008006" key="3">
    <source>
        <dbReference type="Google" id="ProtNLM"/>
    </source>
</evidence>
<dbReference type="Gene3D" id="3.30.70.270">
    <property type="match status" value="1"/>
</dbReference>
<dbReference type="OMA" id="NEMPMIS"/>
<feature type="compositionally biased region" description="Low complexity" evidence="1">
    <location>
        <begin position="45"/>
        <end position="65"/>
    </location>
</feature>
<dbReference type="Gene3D" id="3.10.10.10">
    <property type="entry name" value="HIV Type 1 Reverse Transcriptase, subunit A, domain 1"/>
    <property type="match status" value="1"/>
</dbReference>
<evidence type="ECO:0000256" key="1">
    <source>
        <dbReference type="SAM" id="MobiDB-lite"/>
    </source>
</evidence>
<dbReference type="InterPro" id="IPR043128">
    <property type="entry name" value="Rev_trsase/Diguanyl_cyclase"/>
</dbReference>
<name>A0A1S4DIF0_TOBAC</name>
<dbReference type="AlphaFoldDB" id="A0A1S4DIF0"/>
<dbReference type="PaxDb" id="4097-A0A1S4DIF0"/>
<feature type="compositionally biased region" description="Polar residues" evidence="1">
    <location>
        <begin position="66"/>
        <end position="76"/>
    </location>
</feature>
<organism evidence="2">
    <name type="scientific">Nicotiana tabacum</name>
    <name type="common">Common tobacco</name>
    <dbReference type="NCBI Taxonomy" id="4097"/>
    <lineage>
        <taxon>Eukaryota</taxon>
        <taxon>Viridiplantae</taxon>
        <taxon>Streptophyta</taxon>
        <taxon>Embryophyta</taxon>
        <taxon>Tracheophyta</taxon>
        <taxon>Spermatophyta</taxon>
        <taxon>Magnoliopsida</taxon>
        <taxon>eudicotyledons</taxon>
        <taxon>Gunneridae</taxon>
        <taxon>Pentapetalae</taxon>
        <taxon>asterids</taxon>
        <taxon>lamiids</taxon>
        <taxon>Solanales</taxon>
        <taxon>Solanaceae</taxon>
        <taxon>Nicotianoideae</taxon>
        <taxon>Nicotianeae</taxon>
        <taxon>Nicotiana</taxon>
    </lineage>
</organism>
<dbReference type="Pfam" id="PF08284">
    <property type="entry name" value="RVP_2"/>
    <property type="match status" value="1"/>
</dbReference>
<dbReference type="KEGG" id="nta:107830206"/>
<dbReference type="RefSeq" id="XP_016513175.1">
    <property type="nucleotide sequence ID" value="XM_016657689.1"/>
</dbReference>
<proteinExistence type="predicted"/>
<gene>
    <name evidence="2" type="primary">LOC107830206</name>
</gene>
<protein>
    <recommendedName>
        <fullName evidence="3">DNA/RNA polymerases superfamily protein</fullName>
    </recommendedName>
</protein>